<name>A0A6N8GNN6_9MICC</name>
<dbReference type="EMBL" id="WOGU01000004">
    <property type="protein sequence ID" value="MUN62883.1"/>
    <property type="molecule type" value="Genomic_DNA"/>
</dbReference>
<feature type="transmembrane region" description="Helical" evidence="1">
    <location>
        <begin position="21"/>
        <end position="39"/>
    </location>
</feature>
<keyword evidence="1" id="KW-0472">Membrane</keyword>
<keyword evidence="3" id="KW-1185">Reference proteome</keyword>
<dbReference type="RefSeq" id="WP_156268445.1">
    <property type="nucleotide sequence ID" value="NZ_WOGU01000004.1"/>
</dbReference>
<reference evidence="2 3" key="1">
    <citation type="submission" date="2019-12" db="EMBL/GenBank/DDBJ databases">
        <authorList>
            <person name="Shi Y."/>
        </authorList>
    </citation>
    <scope>NUCLEOTIDE SEQUENCE [LARGE SCALE GENOMIC DNA]</scope>
    <source>
        <strain evidence="2 3">JCM 17929</strain>
    </source>
</reference>
<organism evidence="2 3">
    <name type="scientific">Kocuria sediminis</name>
    <dbReference type="NCBI Taxonomy" id="1038857"/>
    <lineage>
        <taxon>Bacteria</taxon>
        <taxon>Bacillati</taxon>
        <taxon>Actinomycetota</taxon>
        <taxon>Actinomycetes</taxon>
        <taxon>Micrococcales</taxon>
        <taxon>Micrococcaceae</taxon>
        <taxon>Kocuria</taxon>
    </lineage>
</organism>
<evidence type="ECO:0000313" key="3">
    <source>
        <dbReference type="Proteomes" id="UP000436989"/>
    </source>
</evidence>
<evidence type="ECO:0008006" key="4">
    <source>
        <dbReference type="Google" id="ProtNLM"/>
    </source>
</evidence>
<keyword evidence="1" id="KW-1133">Transmembrane helix</keyword>
<comment type="caution">
    <text evidence="2">The sequence shown here is derived from an EMBL/GenBank/DDBJ whole genome shotgun (WGS) entry which is preliminary data.</text>
</comment>
<dbReference type="AlphaFoldDB" id="A0A6N8GNN6"/>
<dbReference type="Proteomes" id="UP000436989">
    <property type="component" value="Unassembled WGS sequence"/>
</dbReference>
<evidence type="ECO:0000313" key="2">
    <source>
        <dbReference type="EMBL" id="MUN62883.1"/>
    </source>
</evidence>
<gene>
    <name evidence="2" type="ORF">GMA12_06965</name>
</gene>
<accession>A0A6N8GNN6</accession>
<evidence type="ECO:0000256" key="1">
    <source>
        <dbReference type="SAM" id="Phobius"/>
    </source>
</evidence>
<sequence length="194" mass="22210">MNVQMEALVIQWPWWLDYVNALAWVGSSLALVVAAYFLWRTHTLRRRSDMRSGQWESLARAIDQALDAQECHQLQIRMLMLVQLARQHEFWFGDVQLLGDVNDVLARRIVAGELCSDSASSSEIVVGPPAVDGEAVARPLAGAQEELWKQEEQSSLGVIRVEVLQQEVPYRSQQERELLKLSNELQHILRRSQH</sequence>
<protein>
    <recommendedName>
        <fullName evidence="4">DUF4381 family protein</fullName>
    </recommendedName>
</protein>
<keyword evidence="1" id="KW-0812">Transmembrane</keyword>
<proteinExistence type="predicted"/>